<sequence length="167" mass="17634">MTEHRIRRQDDPHRHRLGRVVGRRGHGPTVDTQPGPDLRGESARRPAAGRSGFGSAAAGTDGRRSAASWARGAGGSVSGVRDGSAVGPAAVGHRPIIPAGPEFFFTASATRCGPAQGARVAHARGGELPGGREHQAVLPQAVRDREPERQERSRKVVGAPDRLESRR</sequence>
<gene>
    <name evidence="2" type="ORF">AQJ11_40285</name>
</gene>
<reference evidence="2 3" key="1">
    <citation type="submission" date="2015-10" db="EMBL/GenBank/DDBJ databases">
        <title>Draft genome sequence of Streptomyces corchorusii DSM 40340, type strain for the species Streptomyces corchorusii.</title>
        <authorList>
            <person name="Ruckert C."/>
            <person name="Winkler A."/>
            <person name="Kalinowski J."/>
            <person name="Kampfer P."/>
            <person name="Glaeser S."/>
        </authorList>
    </citation>
    <scope>NUCLEOTIDE SEQUENCE [LARGE SCALE GENOMIC DNA]</scope>
    <source>
        <strain evidence="2 3">DSM 40340</strain>
    </source>
</reference>
<feature type="compositionally biased region" description="Low complexity" evidence="1">
    <location>
        <begin position="45"/>
        <end position="71"/>
    </location>
</feature>
<dbReference type="Proteomes" id="UP000053398">
    <property type="component" value="Unassembled WGS sequence"/>
</dbReference>
<protein>
    <submittedName>
        <fullName evidence="2">Uncharacterized protein</fullName>
    </submittedName>
</protein>
<organism evidence="2 3">
    <name type="scientific">Streptomyces corchorusii</name>
    <name type="common">Streptomyces chibaensis</name>
    <dbReference type="NCBI Taxonomy" id="1903"/>
    <lineage>
        <taxon>Bacteria</taxon>
        <taxon>Bacillati</taxon>
        <taxon>Actinomycetota</taxon>
        <taxon>Actinomycetes</taxon>
        <taxon>Kitasatosporales</taxon>
        <taxon>Streptomycetaceae</taxon>
        <taxon>Streptomyces</taxon>
    </lineage>
</organism>
<feature type="compositionally biased region" description="Low complexity" evidence="1">
    <location>
        <begin position="78"/>
        <end position="87"/>
    </location>
</feature>
<keyword evidence="3" id="KW-1185">Reference proteome</keyword>
<feature type="region of interest" description="Disordered" evidence="1">
    <location>
        <begin position="1"/>
        <end position="97"/>
    </location>
</feature>
<dbReference type="AlphaFoldDB" id="A0A117Q9P6"/>
<evidence type="ECO:0000313" key="2">
    <source>
        <dbReference type="EMBL" id="KUN16331.1"/>
    </source>
</evidence>
<evidence type="ECO:0000313" key="3">
    <source>
        <dbReference type="Proteomes" id="UP000053398"/>
    </source>
</evidence>
<comment type="caution">
    <text evidence="2">The sequence shown here is derived from an EMBL/GenBank/DDBJ whole genome shotgun (WGS) entry which is preliminary data.</text>
</comment>
<proteinExistence type="predicted"/>
<feature type="compositionally biased region" description="Basic and acidic residues" evidence="1">
    <location>
        <begin position="142"/>
        <end position="154"/>
    </location>
</feature>
<feature type="compositionally biased region" description="Basic residues" evidence="1">
    <location>
        <begin position="14"/>
        <end position="26"/>
    </location>
</feature>
<accession>A0A117Q9P6</accession>
<feature type="region of interest" description="Disordered" evidence="1">
    <location>
        <begin position="118"/>
        <end position="167"/>
    </location>
</feature>
<feature type="compositionally biased region" description="Basic and acidic residues" evidence="1">
    <location>
        <begin position="1"/>
        <end position="13"/>
    </location>
</feature>
<name>A0A117Q9P6_STRCK</name>
<evidence type="ECO:0000256" key="1">
    <source>
        <dbReference type="SAM" id="MobiDB-lite"/>
    </source>
</evidence>
<dbReference type="EMBL" id="LMWP01000057">
    <property type="protein sequence ID" value="KUN16331.1"/>
    <property type="molecule type" value="Genomic_DNA"/>
</dbReference>